<evidence type="ECO:0000259" key="2">
    <source>
        <dbReference type="PROSITE" id="PS51819"/>
    </source>
</evidence>
<dbReference type="GO" id="GO:0004462">
    <property type="term" value="F:lactoylglutathione lyase activity"/>
    <property type="evidence" value="ECO:0007669"/>
    <property type="project" value="InterPro"/>
</dbReference>
<evidence type="ECO:0000313" key="3">
    <source>
        <dbReference type="EMBL" id="MBA9003437.1"/>
    </source>
</evidence>
<protein>
    <submittedName>
        <fullName evidence="3">Catechol 2,3-dioxygenase-like lactoylglutathione lyase family enzyme</fullName>
    </submittedName>
</protein>
<feature type="domain" description="VOC" evidence="2">
    <location>
        <begin position="11"/>
        <end position="135"/>
    </location>
</feature>
<dbReference type="InterPro" id="IPR029068">
    <property type="entry name" value="Glyas_Bleomycin-R_OHBP_Dase"/>
</dbReference>
<sequence>MGATAVTTAPTTGHVGVNVTDLDRSVAFYRAALGLEVLNESHETGRRFAFLGHDGTLLITLWEQSEGRFPTGLPGLHHLAFRVPDMAAVRRAEQALRELGATFLHEGVVAHGEGAGSGGVFFTDPDGIRLEIYAPSGAEDRPAPSGTAPTCGFF</sequence>
<dbReference type="InterPro" id="IPR037523">
    <property type="entry name" value="VOC_core"/>
</dbReference>
<keyword evidence="3" id="KW-0560">Oxidoreductase</keyword>
<keyword evidence="3" id="KW-0456">Lyase</keyword>
<comment type="caution">
    <text evidence="3">The sequence shown here is derived from an EMBL/GenBank/DDBJ whole genome shotgun (WGS) entry which is preliminary data.</text>
</comment>
<dbReference type="Pfam" id="PF00903">
    <property type="entry name" value="Glyoxalase"/>
    <property type="match status" value="1"/>
</dbReference>
<dbReference type="InterPro" id="IPR004360">
    <property type="entry name" value="Glyas_Fos-R_dOase_dom"/>
</dbReference>
<reference evidence="3 4" key="1">
    <citation type="submission" date="2020-08" db="EMBL/GenBank/DDBJ databases">
        <title>Sequencing the genomes of 1000 actinobacteria strains.</title>
        <authorList>
            <person name="Klenk H.-P."/>
        </authorList>
    </citation>
    <scope>NUCLEOTIDE SEQUENCE [LARGE SCALE GENOMIC DNA]</scope>
    <source>
        <strain evidence="3 4">DSM 45823</strain>
    </source>
</reference>
<dbReference type="PANTHER" id="PTHR36113">
    <property type="entry name" value="LYASE, PUTATIVE-RELATED-RELATED"/>
    <property type="match status" value="1"/>
</dbReference>
<dbReference type="AlphaFoldDB" id="A0A7W3R893"/>
<accession>A0A7W3R893</accession>
<dbReference type="GO" id="GO:0051213">
    <property type="term" value="F:dioxygenase activity"/>
    <property type="evidence" value="ECO:0007669"/>
    <property type="project" value="UniProtKB-KW"/>
</dbReference>
<evidence type="ECO:0000256" key="1">
    <source>
        <dbReference type="ARBA" id="ARBA00022723"/>
    </source>
</evidence>
<keyword evidence="3" id="KW-0223">Dioxygenase</keyword>
<dbReference type="SUPFAM" id="SSF54593">
    <property type="entry name" value="Glyoxalase/Bleomycin resistance protein/Dihydroxybiphenyl dioxygenase"/>
    <property type="match status" value="1"/>
</dbReference>
<dbReference type="PROSITE" id="PS00934">
    <property type="entry name" value="GLYOXALASE_I_1"/>
    <property type="match status" value="1"/>
</dbReference>
<keyword evidence="4" id="KW-1185">Reference proteome</keyword>
<organism evidence="3 4">
    <name type="scientific">Thermomonospora cellulosilytica</name>
    <dbReference type="NCBI Taxonomy" id="1411118"/>
    <lineage>
        <taxon>Bacteria</taxon>
        <taxon>Bacillati</taxon>
        <taxon>Actinomycetota</taxon>
        <taxon>Actinomycetes</taxon>
        <taxon>Streptosporangiales</taxon>
        <taxon>Thermomonosporaceae</taxon>
        <taxon>Thermomonospora</taxon>
    </lineage>
</organism>
<gene>
    <name evidence="3" type="ORF">HNR21_002319</name>
</gene>
<dbReference type="InterPro" id="IPR018146">
    <property type="entry name" value="Glyoxalase_1_CS"/>
</dbReference>
<evidence type="ECO:0000313" key="4">
    <source>
        <dbReference type="Proteomes" id="UP000539313"/>
    </source>
</evidence>
<dbReference type="PROSITE" id="PS51819">
    <property type="entry name" value="VOC"/>
    <property type="match status" value="1"/>
</dbReference>
<name>A0A7W3R893_9ACTN</name>
<dbReference type="GO" id="GO:0046872">
    <property type="term" value="F:metal ion binding"/>
    <property type="evidence" value="ECO:0007669"/>
    <property type="project" value="UniProtKB-KW"/>
</dbReference>
<dbReference type="Proteomes" id="UP000539313">
    <property type="component" value="Unassembled WGS sequence"/>
</dbReference>
<dbReference type="PANTHER" id="PTHR36113:SF6">
    <property type="entry name" value="FOSFOMYCIN RESISTANCE PROTEIN FOSX"/>
    <property type="match status" value="1"/>
</dbReference>
<dbReference type="RefSeq" id="WP_119727176.1">
    <property type="nucleotide sequence ID" value="NZ_JACJII010000001.1"/>
</dbReference>
<keyword evidence="1" id="KW-0479">Metal-binding</keyword>
<dbReference type="InterPro" id="IPR051332">
    <property type="entry name" value="Fosfomycin_Res_Enzymes"/>
</dbReference>
<dbReference type="Gene3D" id="3.10.180.10">
    <property type="entry name" value="2,3-Dihydroxybiphenyl 1,2-Dioxygenase, domain 1"/>
    <property type="match status" value="1"/>
</dbReference>
<proteinExistence type="predicted"/>
<dbReference type="EMBL" id="JACJII010000001">
    <property type="protein sequence ID" value="MBA9003437.1"/>
    <property type="molecule type" value="Genomic_DNA"/>
</dbReference>